<evidence type="ECO:0000313" key="2">
    <source>
        <dbReference type="Proteomes" id="UP000265520"/>
    </source>
</evidence>
<sequence>ETLVDKGFQEHEVHFSNDFAHAVSLEGASLEAEKIYKGQVLKLRKSTKFIIEVEKSKEEEFEVNNYCLIPLW</sequence>
<accession>A0A392PJE5</accession>
<name>A0A392PJE5_9FABA</name>
<proteinExistence type="predicted"/>
<dbReference type="Proteomes" id="UP000265520">
    <property type="component" value="Unassembled WGS sequence"/>
</dbReference>
<reference evidence="1 2" key="1">
    <citation type="journal article" date="2018" name="Front. Plant Sci.">
        <title>Red Clover (Trifolium pratense) and Zigzag Clover (T. medium) - A Picture of Genomic Similarities and Differences.</title>
        <authorList>
            <person name="Dluhosova J."/>
            <person name="Istvanek J."/>
            <person name="Nedelnik J."/>
            <person name="Repkova J."/>
        </authorList>
    </citation>
    <scope>NUCLEOTIDE SEQUENCE [LARGE SCALE GENOMIC DNA]</scope>
    <source>
        <strain evidence="2">cv. 10/8</strain>
        <tissue evidence="1">Leaf</tissue>
    </source>
</reference>
<dbReference type="EMBL" id="LXQA010080120">
    <property type="protein sequence ID" value="MCI11426.1"/>
    <property type="molecule type" value="Genomic_DNA"/>
</dbReference>
<evidence type="ECO:0000313" key="1">
    <source>
        <dbReference type="EMBL" id="MCI11426.1"/>
    </source>
</evidence>
<protein>
    <submittedName>
        <fullName evidence="1">Uncharacterized protein</fullName>
    </submittedName>
</protein>
<dbReference type="AlphaFoldDB" id="A0A392PJE5"/>
<organism evidence="1 2">
    <name type="scientific">Trifolium medium</name>
    <dbReference type="NCBI Taxonomy" id="97028"/>
    <lineage>
        <taxon>Eukaryota</taxon>
        <taxon>Viridiplantae</taxon>
        <taxon>Streptophyta</taxon>
        <taxon>Embryophyta</taxon>
        <taxon>Tracheophyta</taxon>
        <taxon>Spermatophyta</taxon>
        <taxon>Magnoliopsida</taxon>
        <taxon>eudicotyledons</taxon>
        <taxon>Gunneridae</taxon>
        <taxon>Pentapetalae</taxon>
        <taxon>rosids</taxon>
        <taxon>fabids</taxon>
        <taxon>Fabales</taxon>
        <taxon>Fabaceae</taxon>
        <taxon>Papilionoideae</taxon>
        <taxon>50 kb inversion clade</taxon>
        <taxon>NPAAA clade</taxon>
        <taxon>Hologalegina</taxon>
        <taxon>IRL clade</taxon>
        <taxon>Trifolieae</taxon>
        <taxon>Trifolium</taxon>
    </lineage>
</organism>
<keyword evidence="2" id="KW-1185">Reference proteome</keyword>
<feature type="non-terminal residue" evidence="1">
    <location>
        <position position="1"/>
    </location>
</feature>
<comment type="caution">
    <text evidence="1">The sequence shown here is derived from an EMBL/GenBank/DDBJ whole genome shotgun (WGS) entry which is preliminary data.</text>
</comment>